<accession>A0A062VF99</accession>
<organism evidence="3 4">
    <name type="scientific">Hyphomonas polymorpha PS728</name>
    <dbReference type="NCBI Taxonomy" id="1280954"/>
    <lineage>
        <taxon>Bacteria</taxon>
        <taxon>Pseudomonadati</taxon>
        <taxon>Pseudomonadota</taxon>
        <taxon>Alphaproteobacteria</taxon>
        <taxon>Hyphomonadales</taxon>
        <taxon>Hyphomonadaceae</taxon>
        <taxon>Hyphomonas</taxon>
    </lineage>
</organism>
<dbReference type="SUPFAM" id="SSF51161">
    <property type="entry name" value="Trimeric LpxA-like enzymes"/>
    <property type="match status" value="1"/>
</dbReference>
<sequence length="196" mass="20601">MSLLYLLTYGARALGRRVADRVSTLTHASALKRCGKGSIIARGVYIRDPRNVALGKRCFLQKGVTIAGELRDSRCELGNNVQVNSRVNLDSSGGLIIGDNTLISSDSIVYTHDHGYDPRSVPMAIPKVIGRDVWIGTRAIILPSCRVIGDGAIVAAGAVVARDVPPAAIMAGCPARQVGTVPQETNPAAQAASQTA</sequence>
<dbReference type="RefSeq" id="WP_051612834.1">
    <property type="nucleotide sequence ID" value="NZ_ARYM01000039.1"/>
</dbReference>
<dbReference type="CDD" id="cd04647">
    <property type="entry name" value="LbH_MAT_like"/>
    <property type="match status" value="1"/>
</dbReference>
<dbReference type="PANTHER" id="PTHR23416:SF23">
    <property type="entry name" value="ACETYLTRANSFERASE C18B11.09C-RELATED"/>
    <property type="match status" value="1"/>
</dbReference>
<dbReference type="AlphaFoldDB" id="A0A062VF99"/>
<name>A0A062VF99_9PROT</name>
<keyword evidence="4" id="KW-1185">Reference proteome</keyword>
<dbReference type="eggNOG" id="COG0110">
    <property type="taxonomic scope" value="Bacteria"/>
</dbReference>
<dbReference type="PANTHER" id="PTHR23416">
    <property type="entry name" value="SIALIC ACID SYNTHASE-RELATED"/>
    <property type="match status" value="1"/>
</dbReference>
<protein>
    <submittedName>
        <fullName evidence="3">Acetyltransferase</fullName>
    </submittedName>
</protein>
<dbReference type="Gene3D" id="2.160.10.10">
    <property type="entry name" value="Hexapeptide repeat proteins"/>
    <property type="match status" value="1"/>
</dbReference>
<dbReference type="GO" id="GO:0008374">
    <property type="term" value="F:O-acyltransferase activity"/>
    <property type="evidence" value="ECO:0007669"/>
    <property type="project" value="TreeGrafter"/>
</dbReference>
<evidence type="ECO:0000313" key="4">
    <source>
        <dbReference type="Proteomes" id="UP000027100"/>
    </source>
</evidence>
<evidence type="ECO:0000313" key="3">
    <source>
        <dbReference type="EMBL" id="KCZ96668.1"/>
    </source>
</evidence>
<dbReference type="PATRIC" id="fig|1280954.3.peg.3772"/>
<dbReference type="OrthoDB" id="9815592at2"/>
<comment type="caution">
    <text evidence="3">The sequence shown here is derived from an EMBL/GenBank/DDBJ whole genome shotgun (WGS) entry which is preliminary data.</text>
</comment>
<evidence type="ECO:0000256" key="1">
    <source>
        <dbReference type="ARBA" id="ARBA00007274"/>
    </source>
</evidence>
<dbReference type="InterPro" id="IPR051159">
    <property type="entry name" value="Hexapeptide_acetyltransf"/>
</dbReference>
<dbReference type="STRING" id="1280954.HPO_18767"/>
<dbReference type="InterPro" id="IPR011004">
    <property type="entry name" value="Trimer_LpxA-like_sf"/>
</dbReference>
<dbReference type="Proteomes" id="UP000027100">
    <property type="component" value="Unassembled WGS sequence"/>
</dbReference>
<keyword evidence="2 3" id="KW-0808">Transferase</keyword>
<gene>
    <name evidence="3" type="ORF">HPO_18767</name>
</gene>
<dbReference type="EMBL" id="ARYM01000039">
    <property type="protein sequence ID" value="KCZ96668.1"/>
    <property type="molecule type" value="Genomic_DNA"/>
</dbReference>
<evidence type="ECO:0000256" key="2">
    <source>
        <dbReference type="ARBA" id="ARBA00022679"/>
    </source>
</evidence>
<proteinExistence type="inferred from homology"/>
<reference evidence="3 4" key="1">
    <citation type="journal article" date="2014" name="Antonie Van Leeuwenhoek">
        <title>Hyphomonas beringensis sp. nov. and Hyphomonas chukchiensis sp. nov., isolated from surface seawater of the Bering Sea and Chukchi Sea.</title>
        <authorList>
            <person name="Li C."/>
            <person name="Lai Q."/>
            <person name="Li G."/>
            <person name="Dong C."/>
            <person name="Wang J."/>
            <person name="Liao Y."/>
            <person name="Shao Z."/>
        </authorList>
    </citation>
    <scope>NUCLEOTIDE SEQUENCE [LARGE SCALE GENOMIC DNA]</scope>
    <source>
        <strain evidence="3 4">PS728</strain>
    </source>
</reference>
<comment type="similarity">
    <text evidence="1">Belongs to the transferase hexapeptide repeat family.</text>
</comment>